<evidence type="ECO:0000256" key="1">
    <source>
        <dbReference type="SAM" id="Phobius"/>
    </source>
</evidence>
<reference evidence="2 3" key="1">
    <citation type="submission" date="2024-03" db="EMBL/GenBank/DDBJ databases">
        <title>The genome assembly and annotation of the cricket Gryllus longicercus Weissman &amp; Gray.</title>
        <authorList>
            <person name="Szrajer S."/>
            <person name="Gray D."/>
            <person name="Ylla G."/>
        </authorList>
    </citation>
    <scope>NUCLEOTIDE SEQUENCE [LARGE SCALE GENOMIC DNA]</scope>
    <source>
        <strain evidence="2">DAG 2021-001</strain>
        <tissue evidence="2">Whole body minus gut</tissue>
    </source>
</reference>
<keyword evidence="1" id="KW-1133">Transmembrane helix</keyword>
<sequence>MSAVNTTGSPLFEKEFGDFTAFYIAITICTVLGGFLFILNIVFCCCSKYKDYWQDSDTGNRWLVSLWTKTPHNTSPLDYTELEKSYVVIPRSHQIEEPGGYIELQKRESDL</sequence>
<dbReference type="AlphaFoldDB" id="A0AAN9VGB0"/>
<gene>
    <name evidence="2" type="ORF">R5R35_008834</name>
</gene>
<organism evidence="2 3">
    <name type="scientific">Gryllus longicercus</name>
    <dbReference type="NCBI Taxonomy" id="2509291"/>
    <lineage>
        <taxon>Eukaryota</taxon>
        <taxon>Metazoa</taxon>
        <taxon>Ecdysozoa</taxon>
        <taxon>Arthropoda</taxon>
        <taxon>Hexapoda</taxon>
        <taxon>Insecta</taxon>
        <taxon>Pterygota</taxon>
        <taxon>Neoptera</taxon>
        <taxon>Polyneoptera</taxon>
        <taxon>Orthoptera</taxon>
        <taxon>Ensifera</taxon>
        <taxon>Gryllidea</taxon>
        <taxon>Grylloidea</taxon>
        <taxon>Gryllidae</taxon>
        <taxon>Gryllinae</taxon>
        <taxon>Gryllus</taxon>
    </lineage>
</organism>
<name>A0AAN9VGB0_9ORTH</name>
<accession>A0AAN9VGB0</accession>
<keyword evidence="1" id="KW-0472">Membrane</keyword>
<keyword evidence="1" id="KW-0812">Transmembrane</keyword>
<evidence type="ECO:0000313" key="2">
    <source>
        <dbReference type="EMBL" id="KAK7789880.1"/>
    </source>
</evidence>
<evidence type="ECO:0000313" key="3">
    <source>
        <dbReference type="Proteomes" id="UP001378592"/>
    </source>
</evidence>
<comment type="caution">
    <text evidence="2">The sequence shown here is derived from an EMBL/GenBank/DDBJ whole genome shotgun (WGS) entry which is preliminary data.</text>
</comment>
<feature type="transmembrane region" description="Helical" evidence="1">
    <location>
        <begin position="20"/>
        <end position="43"/>
    </location>
</feature>
<dbReference type="Proteomes" id="UP001378592">
    <property type="component" value="Unassembled WGS sequence"/>
</dbReference>
<keyword evidence="3" id="KW-1185">Reference proteome</keyword>
<proteinExistence type="predicted"/>
<protein>
    <submittedName>
        <fullName evidence="2">Uncharacterized protein</fullName>
    </submittedName>
</protein>
<dbReference type="EMBL" id="JAZDUA010000698">
    <property type="protein sequence ID" value="KAK7789880.1"/>
    <property type="molecule type" value="Genomic_DNA"/>
</dbReference>